<reference evidence="1" key="2">
    <citation type="journal article" date="2022" name="New Phytol.">
        <title>Evolutionary transition to the ectomycorrhizal habit in the genomes of a hyperdiverse lineage of mushroom-forming fungi.</title>
        <authorList>
            <person name="Looney B."/>
            <person name="Miyauchi S."/>
            <person name="Morin E."/>
            <person name="Drula E."/>
            <person name="Courty P.E."/>
            <person name="Kohler A."/>
            <person name="Kuo A."/>
            <person name="LaButti K."/>
            <person name="Pangilinan J."/>
            <person name="Lipzen A."/>
            <person name="Riley R."/>
            <person name="Andreopoulos W."/>
            <person name="He G."/>
            <person name="Johnson J."/>
            <person name="Nolan M."/>
            <person name="Tritt A."/>
            <person name="Barry K.W."/>
            <person name="Grigoriev I.V."/>
            <person name="Nagy L.G."/>
            <person name="Hibbett D."/>
            <person name="Henrissat B."/>
            <person name="Matheny P.B."/>
            <person name="Labbe J."/>
            <person name="Martin F.M."/>
        </authorList>
    </citation>
    <scope>NUCLEOTIDE SEQUENCE</scope>
    <source>
        <strain evidence="1">FP105234-sp</strain>
    </source>
</reference>
<evidence type="ECO:0000313" key="1">
    <source>
        <dbReference type="EMBL" id="KAI0037667.1"/>
    </source>
</evidence>
<dbReference type="EMBL" id="MU276793">
    <property type="protein sequence ID" value="KAI0037667.1"/>
    <property type="molecule type" value="Genomic_DNA"/>
</dbReference>
<proteinExistence type="predicted"/>
<name>A0ACB8R187_9AGAM</name>
<gene>
    <name evidence="1" type="ORF">FA95DRAFT_1671276</name>
</gene>
<accession>A0ACB8R187</accession>
<reference evidence="1" key="1">
    <citation type="submission" date="2021-02" db="EMBL/GenBank/DDBJ databases">
        <authorList>
            <consortium name="DOE Joint Genome Institute"/>
            <person name="Ahrendt S."/>
            <person name="Looney B.P."/>
            <person name="Miyauchi S."/>
            <person name="Morin E."/>
            <person name="Drula E."/>
            <person name="Courty P.E."/>
            <person name="Chicoki N."/>
            <person name="Fauchery L."/>
            <person name="Kohler A."/>
            <person name="Kuo A."/>
            <person name="Labutti K."/>
            <person name="Pangilinan J."/>
            <person name="Lipzen A."/>
            <person name="Riley R."/>
            <person name="Andreopoulos W."/>
            <person name="He G."/>
            <person name="Johnson J."/>
            <person name="Barry K.W."/>
            <person name="Grigoriev I.V."/>
            <person name="Nagy L."/>
            <person name="Hibbett D."/>
            <person name="Henrissat B."/>
            <person name="Matheny P.B."/>
            <person name="Labbe J."/>
            <person name="Martin F."/>
        </authorList>
    </citation>
    <scope>NUCLEOTIDE SEQUENCE</scope>
    <source>
        <strain evidence="1">FP105234-sp</strain>
    </source>
</reference>
<dbReference type="Proteomes" id="UP000814033">
    <property type="component" value="Unassembled WGS sequence"/>
</dbReference>
<feature type="non-terminal residue" evidence="1">
    <location>
        <position position="1"/>
    </location>
</feature>
<comment type="caution">
    <text evidence="1">The sequence shown here is derived from an EMBL/GenBank/DDBJ whole genome shotgun (WGS) entry which is preliminary data.</text>
</comment>
<sequence>HDKVGHRGVFTTRSLIGECFWWPSYEADAMWYVRTCIVCQHRQKLQILMPPTIAMPASLFAKVYVDTMFMPASNGYRYIVQGLTDNRGTFVSALVHLEKYHIRHIQISSYNSRANGIVERSHYDVRQALVKAADGDQTQWARHAYSVFWSDHITTRRRMGCLPYFAVTGCHPLIPLDISEATYLQPPPTSILSTTDLIVQRAVTLQKRFEQLSRLQSNVYATSLANAHCFEIEHAHTIKNYDLKRGILVLMRHTAIEKSLNRKMHPRYLGPLVVISRNRGEAYILAELDGSVLDRPIAAFQVIPYFACCEPIPIKLSQVNINTHRLRELETSETTGNDDEEEPTVLDTQDDDDQVDDD</sequence>
<evidence type="ECO:0000313" key="2">
    <source>
        <dbReference type="Proteomes" id="UP000814033"/>
    </source>
</evidence>
<keyword evidence="2" id="KW-1185">Reference proteome</keyword>
<protein>
    <submittedName>
        <fullName evidence="1">Uncharacterized protein</fullName>
    </submittedName>
</protein>
<organism evidence="1 2">
    <name type="scientific">Auriscalpium vulgare</name>
    <dbReference type="NCBI Taxonomy" id="40419"/>
    <lineage>
        <taxon>Eukaryota</taxon>
        <taxon>Fungi</taxon>
        <taxon>Dikarya</taxon>
        <taxon>Basidiomycota</taxon>
        <taxon>Agaricomycotina</taxon>
        <taxon>Agaricomycetes</taxon>
        <taxon>Russulales</taxon>
        <taxon>Auriscalpiaceae</taxon>
        <taxon>Auriscalpium</taxon>
    </lineage>
</organism>